<organism evidence="1 2">
    <name type="scientific">Bauhinia variegata</name>
    <name type="common">Purple orchid tree</name>
    <name type="synonym">Phanera variegata</name>
    <dbReference type="NCBI Taxonomy" id="167791"/>
    <lineage>
        <taxon>Eukaryota</taxon>
        <taxon>Viridiplantae</taxon>
        <taxon>Streptophyta</taxon>
        <taxon>Embryophyta</taxon>
        <taxon>Tracheophyta</taxon>
        <taxon>Spermatophyta</taxon>
        <taxon>Magnoliopsida</taxon>
        <taxon>eudicotyledons</taxon>
        <taxon>Gunneridae</taxon>
        <taxon>Pentapetalae</taxon>
        <taxon>rosids</taxon>
        <taxon>fabids</taxon>
        <taxon>Fabales</taxon>
        <taxon>Fabaceae</taxon>
        <taxon>Cercidoideae</taxon>
        <taxon>Cercideae</taxon>
        <taxon>Bauhiniinae</taxon>
        <taxon>Bauhinia</taxon>
    </lineage>
</organism>
<comment type="caution">
    <text evidence="1">The sequence shown here is derived from an EMBL/GenBank/DDBJ whole genome shotgun (WGS) entry which is preliminary data.</text>
</comment>
<reference evidence="1 2" key="1">
    <citation type="journal article" date="2022" name="DNA Res.">
        <title>Chromosomal-level genome assembly of the orchid tree Bauhinia variegata (Leguminosae; Cercidoideae) supports the allotetraploid origin hypothesis of Bauhinia.</title>
        <authorList>
            <person name="Zhong Y."/>
            <person name="Chen Y."/>
            <person name="Zheng D."/>
            <person name="Pang J."/>
            <person name="Liu Y."/>
            <person name="Luo S."/>
            <person name="Meng S."/>
            <person name="Qian L."/>
            <person name="Wei D."/>
            <person name="Dai S."/>
            <person name="Zhou R."/>
        </authorList>
    </citation>
    <scope>NUCLEOTIDE SEQUENCE [LARGE SCALE GENOMIC DNA]</scope>
    <source>
        <strain evidence="1">BV-YZ2020</strain>
    </source>
</reference>
<proteinExistence type="predicted"/>
<name>A0ACB9PZY2_BAUVA</name>
<accession>A0ACB9PZY2</accession>
<dbReference type="EMBL" id="CM039427">
    <property type="protein sequence ID" value="KAI4353895.1"/>
    <property type="molecule type" value="Genomic_DNA"/>
</dbReference>
<protein>
    <submittedName>
        <fullName evidence="1">Uncharacterized protein</fullName>
    </submittedName>
</protein>
<gene>
    <name evidence="1" type="ORF">L6164_002816</name>
</gene>
<keyword evidence="2" id="KW-1185">Reference proteome</keyword>
<sequence length="160" mass="17952">MILPNGLLGFRQLEDFNTSLLAKQAFRLLHNPQSLTTRVLKAKYYPNCSILGASLGTWPSYTWRSILSSIPSLKKRVLLRIGDGATTIIGVNPWLPSAPPGSIASVIPQSWAFATINTLFREDDKSWDEDKIYSIFNEEEPKIICNILDMKSIMSHLLTT</sequence>
<evidence type="ECO:0000313" key="1">
    <source>
        <dbReference type="EMBL" id="KAI4353895.1"/>
    </source>
</evidence>
<dbReference type="Proteomes" id="UP000828941">
    <property type="component" value="Chromosome 2"/>
</dbReference>
<evidence type="ECO:0000313" key="2">
    <source>
        <dbReference type="Proteomes" id="UP000828941"/>
    </source>
</evidence>